<dbReference type="EMBL" id="MU006229">
    <property type="protein sequence ID" value="KAF2824624.1"/>
    <property type="molecule type" value="Genomic_DNA"/>
</dbReference>
<gene>
    <name evidence="1" type="ORF">CC86DRAFT_383438</name>
</gene>
<accession>A0A6A6ZVX2</accession>
<reference evidence="1" key="1">
    <citation type="journal article" date="2020" name="Stud. Mycol.">
        <title>101 Dothideomycetes genomes: a test case for predicting lifestyles and emergence of pathogens.</title>
        <authorList>
            <person name="Haridas S."/>
            <person name="Albert R."/>
            <person name="Binder M."/>
            <person name="Bloem J."/>
            <person name="Labutti K."/>
            <person name="Salamov A."/>
            <person name="Andreopoulos B."/>
            <person name="Baker S."/>
            <person name="Barry K."/>
            <person name="Bills G."/>
            <person name="Bluhm B."/>
            <person name="Cannon C."/>
            <person name="Castanera R."/>
            <person name="Culley D."/>
            <person name="Daum C."/>
            <person name="Ezra D."/>
            <person name="Gonzalez J."/>
            <person name="Henrissat B."/>
            <person name="Kuo A."/>
            <person name="Liang C."/>
            <person name="Lipzen A."/>
            <person name="Lutzoni F."/>
            <person name="Magnuson J."/>
            <person name="Mondo S."/>
            <person name="Nolan M."/>
            <person name="Ohm R."/>
            <person name="Pangilinan J."/>
            <person name="Park H.-J."/>
            <person name="Ramirez L."/>
            <person name="Alfaro M."/>
            <person name="Sun H."/>
            <person name="Tritt A."/>
            <person name="Yoshinaga Y."/>
            <person name="Zwiers L.-H."/>
            <person name="Turgeon B."/>
            <person name="Goodwin S."/>
            <person name="Spatafora J."/>
            <person name="Crous P."/>
            <person name="Grigoriev I."/>
        </authorList>
    </citation>
    <scope>NUCLEOTIDE SEQUENCE</scope>
    <source>
        <strain evidence="1">CBS 113818</strain>
    </source>
</reference>
<sequence>MTSSDASPPASPATPDAQAYRLHTPMSIIPDVGSVRVVSSPRPFMINGIKVWSSAPIHIDGVKEKYQVNIAPEDGLGKDHYDVTSFGHHLRSTPEIASFARELYYARNTFILQTHHWSFTGQPHQRNEHYIAYPPRAVNVFIRSIVVKVSFLRMDLAHVRRLADGEFGFENLRQIIVLIESLHSRLTPQDEPMIAEGRRNPVRFGCEGRFEVSEYDPNDNEKQEQNLLEIQEHMKPVFIHGCNKTKRSVVATQEAQRK</sequence>
<keyword evidence="2" id="KW-1185">Reference proteome</keyword>
<name>A0A6A6ZVX2_9PLEO</name>
<evidence type="ECO:0000313" key="1">
    <source>
        <dbReference type="EMBL" id="KAF2824624.1"/>
    </source>
</evidence>
<dbReference type="AlphaFoldDB" id="A0A6A6ZVX2"/>
<protein>
    <submittedName>
        <fullName evidence="1">Uncharacterized protein</fullName>
    </submittedName>
</protein>
<organism evidence="1 2">
    <name type="scientific">Ophiobolus disseminans</name>
    <dbReference type="NCBI Taxonomy" id="1469910"/>
    <lineage>
        <taxon>Eukaryota</taxon>
        <taxon>Fungi</taxon>
        <taxon>Dikarya</taxon>
        <taxon>Ascomycota</taxon>
        <taxon>Pezizomycotina</taxon>
        <taxon>Dothideomycetes</taxon>
        <taxon>Pleosporomycetidae</taxon>
        <taxon>Pleosporales</taxon>
        <taxon>Pleosporineae</taxon>
        <taxon>Phaeosphaeriaceae</taxon>
        <taxon>Ophiobolus</taxon>
    </lineage>
</organism>
<proteinExistence type="predicted"/>
<dbReference type="Proteomes" id="UP000799424">
    <property type="component" value="Unassembled WGS sequence"/>
</dbReference>
<dbReference type="OrthoDB" id="3670201at2759"/>
<evidence type="ECO:0000313" key="2">
    <source>
        <dbReference type="Proteomes" id="UP000799424"/>
    </source>
</evidence>